<accession>A0AAV4FSA5</accession>
<organism evidence="1 2">
    <name type="scientific">Elysia marginata</name>
    <dbReference type="NCBI Taxonomy" id="1093978"/>
    <lineage>
        <taxon>Eukaryota</taxon>
        <taxon>Metazoa</taxon>
        <taxon>Spiralia</taxon>
        <taxon>Lophotrochozoa</taxon>
        <taxon>Mollusca</taxon>
        <taxon>Gastropoda</taxon>
        <taxon>Heterobranchia</taxon>
        <taxon>Euthyneura</taxon>
        <taxon>Panpulmonata</taxon>
        <taxon>Sacoglossa</taxon>
        <taxon>Placobranchoidea</taxon>
        <taxon>Plakobranchidae</taxon>
        <taxon>Elysia</taxon>
    </lineage>
</organism>
<evidence type="ECO:0000313" key="2">
    <source>
        <dbReference type="Proteomes" id="UP000762676"/>
    </source>
</evidence>
<dbReference type="EMBL" id="BMAT01011622">
    <property type="protein sequence ID" value="GFR75994.1"/>
    <property type="molecule type" value="Genomic_DNA"/>
</dbReference>
<protein>
    <submittedName>
        <fullName evidence="1">Uncharacterized protein</fullName>
    </submittedName>
</protein>
<name>A0AAV4FSA5_9GAST</name>
<gene>
    <name evidence="1" type="ORF">ElyMa_005789500</name>
</gene>
<comment type="caution">
    <text evidence="1">The sequence shown here is derived from an EMBL/GenBank/DDBJ whole genome shotgun (WGS) entry which is preliminary data.</text>
</comment>
<sequence length="722" mass="81308">MGDRFFFADERAKDLLVELCVKVETLNTCLAPEYVLETRRRVLRFIANGVRLNIHYKDLGHTNVEHWTAFFTNPLGSREIRDGFYPLYSKLFANSLLFNSGYEERVVRDTVLGLEKNSPFLTVRDGHLLVLYFVLTGSLVLAQRLCKSYMFRGGYNPVKTVYDTVKAFVLPTIVAQPTCRWTPATVGEAYWFCGESTEKIAVDAETLAFALKYCGGYNLSCWTPESARDKYRACSRLSQLESVLGEEELSLNVLYTTTKGQFVVTDRGTGEAHGVVVKKKDCDDKVYAWKPEHGLYSLEMSDLAPPIVGDDDDDDGEEGETGWLEAAEDRQDDADIIEVDDSSDDLSSDNEDNWLDHVRWDRARLNEVLLGNPLHFRKTKKKRKKKPKVRDGIPVYAYDGADLPPNVLVVDADKANKSLDVFRTTGGSKRSTAALQRLTPLLQVPTLGHILGIGKIKQAVDDAATQRLTAMVIRRSVNEGDFSLILQFYLTLSNPNRMKTDDVPKRVTEMKADLKNKAHERLFNLATALGAKIFTDAFYSSSLSSPPEVDMTIDIVKKRGDYTDKVPFVVIPHFNLRKFRHTPYPTLVVDSDAGGIAVLVPSVAQTLTPRLRVPELNFKAGELNYMAATTYKNLSNLVVACEKPRLVIFANTCPSAVLGMIDFYDTVLDPSRKKTAETDTLLFRELKYLRNLSMKDVVLDWMQLAVLCGARTYKDVLRRKTQ</sequence>
<dbReference type="Proteomes" id="UP000762676">
    <property type="component" value="Unassembled WGS sequence"/>
</dbReference>
<proteinExistence type="predicted"/>
<reference evidence="1 2" key="1">
    <citation type="journal article" date="2021" name="Elife">
        <title>Chloroplast acquisition without the gene transfer in kleptoplastic sea slugs, Plakobranchus ocellatus.</title>
        <authorList>
            <person name="Maeda T."/>
            <person name="Takahashi S."/>
            <person name="Yoshida T."/>
            <person name="Shimamura S."/>
            <person name="Takaki Y."/>
            <person name="Nagai Y."/>
            <person name="Toyoda A."/>
            <person name="Suzuki Y."/>
            <person name="Arimoto A."/>
            <person name="Ishii H."/>
            <person name="Satoh N."/>
            <person name="Nishiyama T."/>
            <person name="Hasebe M."/>
            <person name="Maruyama T."/>
            <person name="Minagawa J."/>
            <person name="Obokata J."/>
            <person name="Shigenobu S."/>
        </authorList>
    </citation>
    <scope>NUCLEOTIDE SEQUENCE [LARGE SCALE GENOMIC DNA]</scope>
</reference>
<dbReference type="AlphaFoldDB" id="A0AAV4FSA5"/>
<evidence type="ECO:0000313" key="1">
    <source>
        <dbReference type="EMBL" id="GFR75994.1"/>
    </source>
</evidence>
<keyword evidence="2" id="KW-1185">Reference proteome</keyword>